<keyword evidence="8" id="KW-1185">Reference proteome</keyword>
<dbReference type="Pfam" id="PF00178">
    <property type="entry name" value="Ets"/>
    <property type="match status" value="1"/>
</dbReference>
<evidence type="ECO:0000256" key="1">
    <source>
        <dbReference type="ARBA" id="ARBA00005562"/>
    </source>
</evidence>
<keyword evidence="2 3" id="KW-0238">DNA-binding</keyword>
<evidence type="ECO:0000313" key="8">
    <source>
        <dbReference type="Proteomes" id="UP001497497"/>
    </source>
</evidence>
<dbReference type="SMART" id="SM00251">
    <property type="entry name" value="SAM_PNT"/>
    <property type="match status" value="1"/>
</dbReference>
<gene>
    <name evidence="7" type="ORF">GSLYS_00009906001</name>
</gene>
<evidence type="ECO:0000259" key="5">
    <source>
        <dbReference type="PROSITE" id="PS50061"/>
    </source>
</evidence>
<dbReference type="PRINTS" id="PR00454">
    <property type="entry name" value="ETSDOMAIN"/>
</dbReference>
<dbReference type="PROSITE" id="PS51433">
    <property type="entry name" value="PNT"/>
    <property type="match status" value="1"/>
</dbReference>
<dbReference type="InterPro" id="IPR003118">
    <property type="entry name" value="Pointed_dom"/>
</dbReference>
<evidence type="ECO:0000313" key="7">
    <source>
        <dbReference type="EMBL" id="CAL1535993.1"/>
    </source>
</evidence>
<dbReference type="InterPro" id="IPR046328">
    <property type="entry name" value="ETS_fam"/>
</dbReference>
<keyword evidence="3" id="KW-0539">Nucleus</keyword>
<accession>A0AAV2HUL5</accession>
<reference evidence="7 8" key="1">
    <citation type="submission" date="2024-04" db="EMBL/GenBank/DDBJ databases">
        <authorList>
            <consortium name="Genoscope - CEA"/>
            <person name="William W."/>
        </authorList>
    </citation>
    <scope>NUCLEOTIDE SEQUENCE [LARGE SCALE GENOMIC DNA]</scope>
</reference>
<proteinExistence type="inferred from homology"/>
<dbReference type="EMBL" id="CAXITT010000216">
    <property type="protein sequence ID" value="CAL1535993.1"/>
    <property type="molecule type" value="Genomic_DNA"/>
</dbReference>
<dbReference type="PROSITE" id="PS00345">
    <property type="entry name" value="ETS_DOMAIN_1"/>
    <property type="match status" value="1"/>
</dbReference>
<protein>
    <submittedName>
        <fullName evidence="7">Uncharacterized protein</fullName>
    </submittedName>
</protein>
<evidence type="ECO:0000256" key="4">
    <source>
        <dbReference type="SAM" id="MobiDB-lite"/>
    </source>
</evidence>
<dbReference type="InterPro" id="IPR036388">
    <property type="entry name" value="WH-like_DNA-bd_sf"/>
</dbReference>
<dbReference type="Gene3D" id="1.10.150.50">
    <property type="entry name" value="Transcription Factor, Ets-1"/>
    <property type="match status" value="1"/>
</dbReference>
<feature type="domain" description="PNT" evidence="6">
    <location>
        <begin position="192"/>
        <end position="276"/>
    </location>
</feature>
<dbReference type="GO" id="GO:0043565">
    <property type="term" value="F:sequence-specific DNA binding"/>
    <property type="evidence" value="ECO:0007669"/>
    <property type="project" value="InterPro"/>
</dbReference>
<dbReference type="SUPFAM" id="SSF47769">
    <property type="entry name" value="SAM/Pointed domain"/>
    <property type="match status" value="1"/>
</dbReference>
<evidence type="ECO:0000256" key="3">
    <source>
        <dbReference type="RuleBase" id="RU004019"/>
    </source>
</evidence>
<comment type="caution">
    <text evidence="7">The sequence shown here is derived from an EMBL/GenBank/DDBJ whole genome shotgun (WGS) entry which is preliminary data.</text>
</comment>
<dbReference type="SUPFAM" id="SSF46785">
    <property type="entry name" value="Winged helix' DNA-binding domain"/>
    <property type="match status" value="1"/>
</dbReference>
<sequence length="462" mass="52500">MSTLVGNIPFPLIEQYRTMVKDLELEEEESKCVTRQLQAKGRYFMDYHGIDIKEEPLVYASQDNNMAANPISSYPDVVTDEMPNFLRPLPRTVPSQAPAYQVASVPISNQTKTSTYITELGGSGCTLVTSGDFLTDSSSSSNSSCTPPSVDDSLDYLDLDQQTLSLYDFEPMDAKQCESADTSERLEEAVMLMRDVIHKDCAELDIPYDPLAWNPEHVRKWITWVCQKNKVHDVSVNLYPIDGPTLCSLDPNYFSQNLGEIGRMISSELELSKAANRCFPNPPKGAYITVDYERHQQWLDSTTLAPCLSPALSTSSSSLDSSTPGPHSEDDTSYSKYNYRPDKNSQFSTKMSNNDENFNRILAKHPTGRGHKQTIHLWQFLKELLLSKENHHDCIRWLDRKAGIFKIEDSKKVALLWGTRKNRPAMNYDKLSRSVRQYYKKGIIKKTEQSKRLVYQFCAGYL</sequence>
<dbReference type="InterPro" id="IPR013761">
    <property type="entry name" value="SAM/pointed_sf"/>
</dbReference>
<dbReference type="GO" id="GO:0030154">
    <property type="term" value="P:cell differentiation"/>
    <property type="evidence" value="ECO:0007669"/>
    <property type="project" value="TreeGrafter"/>
</dbReference>
<feature type="compositionally biased region" description="Low complexity" evidence="4">
    <location>
        <begin position="315"/>
        <end position="326"/>
    </location>
</feature>
<dbReference type="PANTHER" id="PTHR11849">
    <property type="entry name" value="ETS"/>
    <property type="match status" value="1"/>
</dbReference>
<evidence type="ECO:0000256" key="2">
    <source>
        <dbReference type="ARBA" id="ARBA00023125"/>
    </source>
</evidence>
<feature type="domain" description="ETS" evidence="5">
    <location>
        <begin position="375"/>
        <end position="458"/>
    </location>
</feature>
<name>A0AAV2HUL5_LYMST</name>
<dbReference type="InterPro" id="IPR036390">
    <property type="entry name" value="WH_DNA-bd_sf"/>
</dbReference>
<dbReference type="AlphaFoldDB" id="A0AAV2HUL5"/>
<feature type="region of interest" description="Disordered" evidence="4">
    <location>
        <begin position="315"/>
        <end position="351"/>
    </location>
</feature>
<dbReference type="Gene3D" id="1.10.10.10">
    <property type="entry name" value="Winged helix-like DNA-binding domain superfamily/Winged helix DNA-binding domain"/>
    <property type="match status" value="1"/>
</dbReference>
<dbReference type="GO" id="GO:0000981">
    <property type="term" value="F:DNA-binding transcription factor activity, RNA polymerase II-specific"/>
    <property type="evidence" value="ECO:0007669"/>
    <property type="project" value="TreeGrafter"/>
</dbReference>
<dbReference type="PROSITE" id="PS50061">
    <property type="entry name" value="ETS_DOMAIN_3"/>
    <property type="match status" value="1"/>
</dbReference>
<evidence type="ECO:0000259" key="6">
    <source>
        <dbReference type="PROSITE" id="PS51433"/>
    </source>
</evidence>
<comment type="similarity">
    <text evidence="1 3">Belongs to the ETS family.</text>
</comment>
<dbReference type="Proteomes" id="UP001497497">
    <property type="component" value="Unassembled WGS sequence"/>
</dbReference>
<dbReference type="GO" id="GO:0005634">
    <property type="term" value="C:nucleus"/>
    <property type="evidence" value="ECO:0007669"/>
    <property type="project" value="UniProtKB-SubCell"/>
</dbReference>
<dbReference type="InterPro" id="IPR000418">
    <property type="entry name" value="Ets_dom"/>
</dbReference>
<dbReference type="SMART" id="SM00413">
    <property type="entry name" value="ETS"/>
    <property type="match status" value="1"/>
</dbReference>
<dbReference type="Pfam" id="PF02198">
    <property type="entry name" value="SAM_PNT"/>
    <property type="match status" value="1"/>
</dbReference>
<organism evidence="7 8">
    <name type="scientific">Lymnaea stagnalis</name>
    <name type="common">Great pond snail</name>
    <name type="synonym">Helix stagnalis</name>
    <dbReference type="NCBI Taxonomy" id="6523"/>
    <lineage>
        <taxon>Eukaryota</taxon>
        <taxon>Metazoa</taxon>
        <taxon>Spiralia</taxon>
        <taxon>Lophotrochozoa</taxon>
        <taxon>Mollusca</taxon>
        <taxon>Gastropoda</taxon>
        <taxon>Heterobranchia</taxon>
        <taxon>Euthyneura</taxon>
        <taxon>Panpulmonata</taxon>
        <taxon>Hygrophila</taxon>
        <taxon>Lymnaeoidea</taxon>
        <taxon>Lymnaeidae</taxon>
        <taxon>Lymnaea</taxon>
    </lineage>
</organism>
<comment type="subcellular location">
    <subcellularLocation>
        <location evidence="3">Nucleus</location>
    </subcellularLocation>
</comment>
<dbReference type="PANTHER" id="PTHR11849:SF182">
    <property type="entry name" value="SAM POINTED DOMAIN-CONTAINING ETS TRANSCRIPTION FACTOR"/>
    <property type="match status" value="1"/>
</dbReference>